<dbReference type="OrthoDB" id="2340858at2759"/>
<feature type="non-terminal residue" evidence="1">
    <location>
        <position position="579"/>
    </location>
</feature>
<dbReference type="AlphaFoldDB" id="A0A9W8JJZ0"/>
<evidence type="ECO:0000313" key="1">
    <source>
        <dbReference type="EMBL" id="KAJ2932215.1"/>
    </source>
</evidence>
<dbReference type="EMBL" id="JANBPK010000777">
    <property type="protein sequence ID" value="KAJ2932215.1"/>
    <property type="molecule type" value="Genomic_DNA"/>
</dbReference>
<name>A0A9W8JJZ0_9AGAR</name>
<comment type="caution">
    <text evidence="1">The sequence shown here is derived from an EMBL/GenBank/DDBJ whole genome shotgun (WGS) entry which is preliminary data.</text>
</comment>
<evidence type="ECO:0000313" key="2">
    <source>
        <dbReference type="Proteomes" id="UP001140091"/>
    </source>
</evidence>
<keyword evidence="2" id="KW-1185">Reference proteome</keyword>
<reference evidence="1" key="1">
    <citation type="submission" date="2022-06" db="EMBL/GenBank/DDBJ databases">
        <title>Genome Sequence of Candolleomyces eurysporus.</title>
        <authorList>
            <person name="Buettner E."/>
        </authorList>
    </citation>
    <scope>NUCLEOTIDE SEQUENCE</scope>
    <source>
        <strain evidence="1">VTCC 930004</strain>
    </source>
</reference>
<dbReference type="InterPro" id="IPR052980">
    <property type="entry name" value="Crinkler_effector"/>
</dbReference>
<proteinExistence type="predicted"/>
<gene>
    <name evidence="1" type="ORF">H1R20_g4876</name>
</gene>
<organism evidence="1 2">
    <name type="scientific">Candolleomyces eurysporus</name>
    <dbReference type="NCBI Taxonomy" id="2828524"/>
    <lineage>
        <taxon>Eukaryota</taxon>
        <taxon>Fungi</taxon>
        <taxon>Dikarya</taxon>
        <taxon>Basidiomycota</taxon>
        <taxon>Agaricomycotina</taxon>
        <taxon>Agaricomycetes</taxon>
        <taxon>Agaricomycetidae</taxon>
        <taxon>Agaricales</taxon>
        <taxon>Agaricineae</taxon>
        <taxon>Psathyrellaceae</taxon>
        <taxon>Candolleomyces</taxon>
    </lineage>
</organism>
<sequence>MSLDLAEDEVLLFEILASYRADTGSARPSKRPRFEEESPNALPGNYVSQFFHMLAHKGTAVDPFLWAVYNILWHKRYPEGVEPFDPFQEVSVPASFSEDSNSEGTSDPRTFKVLDLTPLKKLASRFAYPSHRWLIRQSYEELRDELLNIEKATDPDYLQFVFLLGHDGVEQKPVYFQWRDRIVWFFDEEGSDVLREDQFCLHRSMQPKDVAHWYLVDLNYSQPQCLVNAVYRTIIVIATAPATNQYRRWQKENHTMFRNWWMEPWTWEELVVGASLRGNVDMTVMRAVYTRLGGSARTCLMFGDWQRQELGKQNFAISYTANSGGRDLEALVLHHSEHRDFWDSLIATVIPGQNEDGSFDRRRATTSFASTYVASAVIRRANTEIAGRIFAYYETQCKYLPLSHAAVAVAFDGFVHRILAKGLRRAKMRALRSKDNLNAPATRGGWEFVDFSADPDANELVYETYENRFKLTPRDHLCCEFKVYPSLILDGDRRLNLFQIASNGLFGFNADCLEHIPPGQRDKIHRLIFVVPEKEFDGREGMARTKQLVAGRNQEYCALAAKIPQYLLVLTDEEIRKSI</sequence>
<dbReference type="Proteomes" id="UP001140091">
    <property type="component" value="Unassembled WGS sequence"/>
</dbReference>
<protein>
    <submittedName>
        <fullName evidence="1">Uncharacterized protein</fullName>
    </submittedName>
</protein>
<dbReference type="PANTHER" id="PTHR33129">
    <property type="entry name" value="PROTEIN KINASE DOMAIN-CONTAINING PROTEIN-RELATED"/>
    <property type="match status" value="1"/>
</dbReference>
<dbReference type="PANTHER" id="PTHR33129:SF1">
    <property type="entry name" value="ATP-BINDING PROTEIN"/>
    <property type="match status" value="1"/>
</dbReference>
<accession>A0A9W8JJZ0</accession>